<evidence type="ECO:0000313" key="3">
    <source>
        <dbReference type="Proteomes" id="UP001629113"/>
    </source>
</evidence>
<protein>
    <submittedName>
        <fullName evidence="2">Uncharacterized protein</fullName>
    </submittedName>
</protein>
<feature type="region of interest" description="Disordered" evidence="1">
    <location>
        <begin position="142"/>
        <end position="171"/>
    </location>
</feature>
<dbReference type="EMBL" id="JBFCZG010000007">
    <property type="protein sequence ID" value="KAL3419642.1"/>
    <property type="molecule type" value="Genomic_DNA"/>
</dbReference>
<feature type="compositionally biased region" description="Acidic residues" evidence="1">
    <location>
        <begin position="157"/>
        <end position="170"/>
    </location>
</feature>
<accession>A0ABR4P8K5</accession>
<dbReference type="PANTHER" id="PTHR34776:SF1">
    <property type="entry name" value="F17F16.3 PROTEIN"/>
    <property type="match status" value="1"/>
</dbReference>
<evidence type="ECO:0000313" key="2">
    <source>
        <dbReference type="EMBL" id="KAL3419642.1"/>
    </source>
</evidence>
<organism evidence="2 3">
    <name type="scientific">Phlyctema vagabunda</name>
    <dbReference type="NCBI Taxonomy" id="108571"/>
    <lineage>
        <taxon>Eukaryota</taxon>
        <taxon>Fungi</taxon>
        <taxon>Dikarya</taxon>
        <taxon>Ascomycota</taxon>
        <taxon>Pezizomycotina</taxon>
        <taxon>Leotiomycetes</taxon>
        <taxon>Helotiales</taxon>
        <taxon>Dermateaceae</taxon>
        <taxon>Phlyctema</taxon>
    </lineage>
</organism>
<reference evidence="2 3" key="1">
    <citation type="submission" date="2024-06" db="EMBL/GenBank/DDBJ databases">
        <title>Complete genome of Phlyctema vagabunda strain 19-DSS-EL-015.</title>
        <authorList>
            <person name="Fiorenzani C."/>
        </authorList>
    </citation>
    <scope>NUCLEOTIDE SEQUENCE [LARGE SCALE GENOMIC DNA]</scope>
    <source>
        <strain evidence="2 3">19-DSS-EL-015</strain>
    </source>
</reference>
<evidence type="ECO:0000256" key="1">
    <source>
        <dbReference type="SAM" id="MobiDB-lite"/>
    </source>
</evidence>
<gene>
    <name evidence="2" type="ORF">PVAG01_08140</name>
</gene>
<dbReference type="PANTHER" id="PTHR34776">
    <property type="entry name" value="F17F16.3 PROTEIN"/>
    <property type="match status" value="1"/>
</dbReference>
<keyword evidence="3" id="KW-1185">Reference proteome</keyword>
<dbReference type="Proteomes" id="UP001629113">
    <property type="component" value="Unassembled WGS sequence"/>
</dbReference>
<feature type="compositionally biased region" description="Basic and acidic residues" evidence="1">
    <location>
        <begin position="145"/>
        <end position="156"/>
    </location>
</feature>
<proteinExistence type="predicted"/>
<comment type="caution">
    <text evidence="2">The sequence shown here is derived from an EMBL/GenBank/DDBJ whole genome shotgun (WGS) entry which is preliminary data.</text>
</comment>
<sequence>MFVEKTGASIEELKAVFEGDEYATKTQGTSQVPAVTPFAEGIYAITSTNSGRDSHLAYHLTTPSSLGEIQKTLGLVNPKGSYAVSLKNPEAPGPANATLSNPAEYPAEIQDQFSGRRWMPLIPAALEYDNTQFLVIGEGEGDALEEAKDGDERKETAEEEMEKLEDEDEERIQHLKGDDPVFADLGLSSEEFKGLQTTW</sequence>
<name>A0ABR4P8K5_9HELO</name>